<gene>
    <name evidence="7" type="ORF">GCM10009821_09090</name>
</gene>
<evidence type="ECO:0000256" key="4">
    <source>
        <dbReference type="ARBA" id="ARBA00022840"/>
    </source>
</evidence>
<protein>
    <submittedName>
        <fullName evidence="7">AAA family ATPase</fullName>
    </submittedName>
</protein>
<dbReference type="Pfam" id="PF13245">
    <property type="entry name" value="AAA_19"/>
    <property type="match status" value="1"/>
</dbReference>
<evidence type="ECO:0000256" key="5">
    <source>
        <dbReference type="PROSITE-ProRule" id="PRU00560"/>
    </source>
</evidence>
<keyword evidence="1 5" id="KW-0547">Nucleotide-binding</keyword>
<dbReference type="PROSITE" id="PS51198">
    <property type="entry name" value="UVRD_HELICASE_ATP_BIND"/>
    <property type="match status" value="1"/>
</dbReference>
<reference evidence="7 8" key="1">
    <citation type="journal article" date="2019" name="Int. J. Syst. Evol. Microbiol.">
        <title>The Global Catalogue of Microorganisms (GCM) 10K type strain sequencing project: providing services to taxonomists for standard genome sequencing and annotation.</title>
        <authorList>
            <consortium name="The Broad Institute Genomics Platform"/>
            <consortium name="The Broad Institute Genome Sequencing Center for Infectious Disease"/>
            <person name="Wu L."/>
            <person name="Ma J."/>
        </authorList>
    </citation>
    <scope>NUCLEOTIDE SEQUENCE [LARGE SCALE GENOMIC DNA]</scope>
    <source>
        <strain evidence="7 8">JCM 15749</strain>
    </source>
</reference>
<dbReference type="Gene3D" id="3.40.50.300">
    <property type="entry name" value="P-loop containing nucleotide triphosphate hydrolases"/>
    <property type="match status" value="3"/>
</dbReference>
<dbReference type="PANTHER" id="PTHR11070">
    <property type="entry name" value="UVRD / RECB / PCRA DNA HELICASE FAMILY MEMBER"/>
    <property type="match status" value="1"/>
</dbReference>
<dbReference type="EMBL" id="BAAAPY010000002">
    <property type="protein sequence ID" value="GAA2073056.1"/>
    <property type="molecule type" value="Genomic_DNA"/>
</dbReference>
<dbReference type="InterPro" id="IPR014016">
    <property type="entry name" value="UvrD-like_ATP-bd"/>
</dbReference>
<feature type="binding site" evidence="5">
    <location>
        <begin position="203"/>
        <end position="210"/>
    </location>
    <ligand>
        <name>ATP</name>
        <dbReference type="ChEBI" id="CHEBI:30616"/>
    </ligand>
</feature>
<accession>A0ABN2VV33</accession>
<dbReference type="Proteomes" id="UP001501480">
    <property type="component" value="Unassembled WGS sequence"/>
</dbReference>
<comment type="caution">
    <text evidence="7">The sequence shown here is derived from an EMBL/GenBank/DDBJ whole genome shotgun (WGS) entry which is preliminary data.</text>
</comment>
<keyword evidence="2 5" id="KW-0378">Hydrolase</keyword>
<evidence type="ECO:0000313" key="8">
    <source>
        <dbReference type="Proteomes" id="UP001501480"/>
    </source>
</evidence>
<evidence type="ECO:0000259" key="6">
    <source>
        <dbReference type="PROSITE" id="PS51198"/>
    </source>
</evidence>
<dbReference type="PANTHER" id="PTHR11070:SF45">
    <property type="entry name" value="DNA 3'-5' HELICASE"/>
    <property type="match status" value="1"/>
</dbReference>
<evidence type="ECO:0000313" key="7">
    <source>
        <dbReference type="EMBL" id="GAA2073056.1"/>
    </source>
</evidence>
<dbReference type="SUPFAM" id="SSF52540">
    <property type="entry name" value="P-loop containing nucleoside triphosphate hydrolases"/>
    <property type="match status" value="1"/>
</dbReference>
<dbReference type="InterPro" id="IPR000212">
    <property type="entry name" value="DNA_helicase_UvrD/REP"/>
</dbReference>
<dbReference type="RefSeq" id="WP_344325011.1">
    <property type="nucleotide sequence ID" value="NZ_BAAAPY010000002.1"/>
</dbReference>
<keyword evidence="8" id="KW-1185">Reference proteome</keyword>
<evidence type="ECO:0000256" key="3">
    <source>
        <dbReference type="ARBA" id="ARBA00022806"/>
    </source>
</evidence>
<proteinExistence type="predicted"/>
<keyword evidence="3 5" id="KW-0347">Helicase</keyword>
<name>A0ABN2VV33_9ACTN</name>
<sequence length="707" mass="77163">MSETSAEQRAVAAEQAYVDVVYERLEESAKVATSLVKEGYARGTVGNEGGLVERDAMVFQAQRRLSALNAAHEGLVFGRLDLTDGEARYIGRIGVRDADREILLVDWRAPAAALFYQATAQEPSGVIRRRVLRSSGKRVVGVEDDLLDAEAAPEDMEVIGEGALLASLSRARDATMHSVVATIQKEQDEAIRAPVRGATIIGGGPGTGKTVVALHRAAFLLYSDRRRFERGGVLVVGPSSVFMAYIERVLPSLGETAVTLRSLGEVVDGIRAGEHDDAVAAAAKGSARMLAVLRRLARAPQPGEPTSFRYFYKDDVLTLDAKQLAGIRRTLLSGLKRNRAYAKAPAAVASALWRQVHGERALEKGEEEFLEVLTSDHRFVDFIEAWWPPVDAVELWRTLGRRLPELADGAFDAEEVAAMRASWAVSTQEGGVPRIEDVPLIDELRYLVGEVPPPEEEHDDVPRQLMSFERREREQDDALRSTTSIEDDGYAHVLVDEAQDLSPMQWRMLGRRGRQASWTIVGDPAQSSWPAPQEAADARAEALAGKDEHRFRLSTNYRNSAEVYDLAARVAKVAIPGADLADAVRRTGEQPDHRWVADADLAASVAETARELLERVDGTVAVVAPRAALGTVRADLADLVAAHPDRLRVLDGLDTKGLEFDAVAVVEPDAIIAESEAGWRTFYVVLTRATQLLVTVGTSETWLARVA</sequence>
<keyword evidence="4 5" id="KW-0067">ATP-binding</keyword>
<evidence type="ECO:0000256" key="1">
    <source>
        <dbReference type="ARBA" id="ARBA00022741"/>
    </source>
</evidence>
<evidence type="ECO:0000256" key="2">
    <source>
        <dbReference type="ARBA" id="ARBA00022801"/>
    </source>
</evidence>
<organism evidence="7 8">
    <name type="scientific">Aeromicrobium halocynthiae</name>
    <dbReference type="NCBI Taxonomy" id="560557"/>
    <lineage>
        <taxon>Bacteria</taxon>
        <taxon>Bacillati</taxon>
        <taxon>Actinomycetota</taxon>
        <taxon>Actinomycetes</taxon>
        <taxon>Propionibacteriales</taxon>
        <taxon>Nocardioidaceae</taxon>
        <taxon>Aeromicrobium</taxon>
    </lineage>
</organism>
<dbReference type="InterPro" id="IPR027417">
    <property type="entry name" value="P-loop_NTPase"/>
</dbReference>
<feature type="domain" description="UvrD-like helicase ATP-binding" evidence="6">
    <location>
        <begin position="182"/>
        <end position="560"/>
    </location>
</feature>